<dbReference type="Pfam" id="PF02739">
    <property type="entry name" value="5_3_exonuc_N"/>
    <property type="match status" value="1"/>
</dbReference>
<dbReference type="Pfam" id="PF01367">
    <property type="entry name" value="5_3_exonuc"/>
    <property type="match status" value="1"/>
</dbReference>
<dbReference type="InterPro" id="IPR020046">
    <property type="entry name" value="5-3_exonucl_a-hlix_arch_N"/>
</dbReference>
<dbReference type="GO" id="GO:0008409">
    <property type="term" value="F:5'-3' exonuclease activity"/>
    <property type="evidence" value="ECO:0007669"/>
    <property type="project" value="InterPro"/>
</dbReference>
<evidence type="ECO:0000259" key="4">
    <source>
        <dbReference type="SMART" id="SM00475"/>
    </source>
</evidence>
<keyword evidence="1" id="KW-0540">Nuclease</keyword>
<dbReference type="PANTHER" id="PTHR42646">
    <property type="entry name" value="FLAP ENDONUCLEASE XNI"/>
    <property type="match status" value="1"/>
</dbReference>
<dbReference type="CDD" id="cd09859">
    <property type="entry name" value="PIN_53EXO"/>
    <property type="match status" value="1"/>
</dbReference>
<protein>
    <submittedName>
        <fullName evidence="5">DNA polymerase I</fullName>
    </submittedName>
</protein>
<dbReference type="InterPro" id="IPR038969">
    <property type="entry name" value="FEN"/>
</dbReference>
<evidence type="ECO:0000313" key="5">
    <source>
        <dbReference type="EMBL" id="PIP53219.1"/>
    </source>
</evidence>
<dbReference type="InterPro" id="IPR020045">
    <property type="entry name" value="DNA_polI_H3TH"/>
</dbReference>
<dbReference type="Gene3D" id="3.40.50.1010">
    <property type="entry name" value="5'-nuclease"/>
    <property type="match status" value="1"/>
</dbReference>
<evidence type="ECO:0000256" key="2">
    <source>
        <dbReference type="ARBA" id="ARBA00022801"/>
    </source>
</evidence>
<proteinExistence type="predicted"/>
<dbReference type="EMBL" id="PCSR01000050">
    <property type="protein sequence ID" value="PIP53219.1"/>
    <property type="molecule type" value="Genomic_DNA"/>
</dbReference>
<feature type="non-terminal residue" evidence="5">
    <location>
        <position position="311"/>
    </location>
</feature>
<dbReference type="InterPro" id="IPR008918">
    <property type="entry name" value="HhH2"/>
</dbReference>
<dbReference type="InterPro" id="IPR036279">
    <property type="entry name" value="5-3_exonuclease_C_sf"/>
</dbReference>
<reference evidence="5 6" key="1">
    <citation type="submission" date="2017-09" db="EMBL/GenBank/DDBJ databases">
        <title>Depth-based differentiation of microbial function through sediment-hosted aquifers and enrichment of novel symbionts in the deep terrestrial subsurface.</title>
        <authorList>
            <person name="Probst A.J."/>
            <person name="Ladd B."/>
            <person name="Jarett J.K."/>
            <person name="Geller-Mcgrath D.E."/>
            <person name="Sieber C.M."/>
            <person name="Emerson J.B."/>
            <person name="Anantharaman K."/>
            <person name="Thomas B.C."/>
            <person name="Malmstrom R."/>
            <person name="Stieglmeier M."/>
            <person name="Klingl A."/>
            <person name="Woyke T."/>
            <person name="Ryan C.M."/>
            <person name="Banfield J.F."/>
        </authorList>
    </citation>
    <scope>NUCLEOTIDE SEQUENCE [LARGE SCALE GENOMIC DNA]</scope>
    <source>
        <strain evidence="5">CG23_combo_of_CG06-09_8_20_14_all_34_8</strain>
    </source>
</reference>
<dbReference type="GO" id="GO:0017108">
    <property type="term" value="F:5'-flap endonuclease activity"/>
    <property type="evidence" value="ECO:0007669"/>
    <property type="project" value="InterPro"/>
</dbReference>
<sequence length="311" mass="35251">MSDKTPITLVLFDGNALLHRAYHAFPQTLMTKTGELTNATYGFTSTLLTVIKKLKPTHAVVAFDEKGPTLRAEKYDFYKANRPKMDDSLAIQIDRTREVVDALNIPRFNIAGYEADDIIGTIKTRAESEVDGVFIITGDRDLLQLLSDKTQVIFPARGRQAEKIFDPDKFIQEYQFLPKQLIDYKALAGDQSDEIPGVSGIGPKIATDLIIKYSSVDGIYNHVEEINGSVYDRLIKDKANALISKELATIQLDVPLQFDLEKAKLTDYDQAKVVELFSQLEFFSLIRRLPKDYIEDIFLNHVEKKEKEKKV</sequence>
<dbReference type="SUPFAM" id="SSF88723">
    <property type="entry name" value="PIN domain-like"/>
    <property type="match status" value="1"/>
</dbReference>
<evidence type="ECO:0000313" key="6">
    <source>
        <dbReference type="Proteomes" id="UP000229459"/>
    </source>
</evidence>
<comment type="caution">
    <text evidence="5">The sequence shown here is derived from an EMBL/GenBank/DDBJ whole genome shotgun (WGS) entry which is preliminary data.</text>
</comment>
<feature type="domain" description="5'-3' exonuclease" evidence="4">
    <location>
        <begin position="4"/>
        <end position="266"/>
    </location>
</feature>
<organism evidence="5 6">
    <name type="scientific">Candidatus Beckwithbacteria bacterium CG23_combo_of_CG06-09_8_20_14_all_34_8</name>
    <dbReference type="NCBI Taxonomy" id="1974497"/>
    <lineage>
        <taxon>Bacteria</taxon>
        <taxon>Candidatus Beckwithiibacteriota</taxon>
    </lineage>
</organism>
<dbReference type="PANTHER" id="PTHR42646:SF2">
    <property type="entry name" value="5'-3' EXONUCLEASE FAMILY PROTEIN"/>
    <property type="match status" value="1"/>
</dbReference>
<dbReference type="AlphaFoldDB" id="A0A2H0B6D2"/>
<accession>A0A2H0B6D2</accession>
<dbReference type="GO" id="GO:0033567">
    <property type="term" value="P:DNA replication, Okazaki fragment processing"/>
    <property type="evidence" value="ECO:0007669"/>
    <property type="project" value="InterPro"/>
</dbReference>
<dbReference type="GO" id="GO:0003677">
    <property type="term" value="F:DNA binding"/>
    <property type="evidence" value="ECO:0007669"/>
    <property type="project" value="UniProtKB-KW"/>
</dbReference>
<dbReference type="Gene3D" id="1.10.150.20">
    <property type="entry name" value="5' to 3' exonuclease, C-terminal subdomain"/>
    <property type="match status" value="1"/>
</dbReference>
<dbReference type="SMART" id="SM00475">
    <property type="entry name" value="53EXOc"/>
    <property type="match status" value="1"/>
</dbReference>
<dbReference type="FunFam" id="1.10.150.20:FF:000003">
    <property type="entry name" value="DNA polymerase I"/>
    <property type="match status" value="1"/>
</dbReference>
<dbReference type="Proteomes" id="UP000229459">
    <property type="component" value="Unassembled WGS sequence"/>
</dbReference>
<evidence type="ECO:0000256" key="1">
    <source>
        <dbReference type="ARBA" id="ARBA00022722"/>
    </source>
</evidence>
<dbReference type="SMART" id="SM00279">
    <property type="entry name" value="HhH2"/>
    <property type="match status" value="1"/>
</dbReference>
<dbReference type="SUPFAM" id="SSF47807">
    <property type="entry name" value="5' to 3' exonuclease, C-terminal subdomain"/>
    <property type="match status" value="1"/>
</dbReference>
<gene>
    <name evidence="5" type="ORF">COX08_02170</name>
</gene>
<keyword evidence="3" id="KW-0238">DNA-binding</keyword>
<dbReference type="CDD" id="cd09898">
    <property type="entry name" value="H3TH_53EXO"/>
    <property type="match status" value="1"/>
</dbReference>
<evidence type="ECO:0000256" key="3">
    <source>
        <dbReference type="ARBA" id="ARBA00023125"/>
    </source>
</evidence>
<name>A0A2H0B6D2_9BACT</name>
<dbReference type="InterPro" id="IPR002421">
    <property type="entry name" value="5-3_exonuclease"/>
</dbReference>
<dbReference type="InterPro" id="IPR029060">
    <property type="entry name" value="PIN-like_dom_sf"/>
</dbReference>
<keyword evidence="2" id="KW-0378">Hydrolase</keyword>